<evidence type="ECO:0000256" key="1">
    <source>
        <dbReference type="SAM" id="Coils"/>
    </source>
</evidence>
<dbReference type="STRING" id="915059.NH26_06865"/>
<dbReference type="RefSeq" id="WP_044218655.1">
    <property type="nucleotide sequence ID" value="NZ_JRYR02000001.1"/>
</dbReference>
<protein>
    <recommendedName>
        <fullName evidence="4">Chromosome segregation protein SMC</fullName>
    </recommendedName>
</protein>
<reference evidence="2 3" key="1">
    <citation type="journal article" date="2012" name="Int. J. Syst. Evol. Microbiol.">
        <title>Flammeovirga pacifica sp. nov., isolated from deep-sea sediment.</title>
        <authorList>
            <person name="Xu H."/>
            <person name="Fu Y."/>
            <person name="Yang N."/>
            <person name="Ding Z."/>
            <person name="Lai Q."/>
            <person name="Zeng R."/>
        </authorList>
    </citation>
    <scope>NUCLEOTIDE SEQUENCE [LARGE SCALE GENOMIC DNA]</scope>
    <source>
        <strain evidence="3">DSM 24597 / LMG 26175 / WPAGA1</strain>
    </source>
</reference>
<feature type="coiled-coil region" evidence="1">
    <location>
        <begin position="151"/>
        <end position="178"/>
    </location>
</feature>
<keyword evidence="1" id="KW-0175">Coiled coil</keyword>
<comment type="caution">
    <text evidence="2">The sequence shown here is derived from an EMBL/GenBank/DDBJ whole genome shotgun (WGS) entry which is preliminary data.</text>
</comment>
<evidence type="ECO:0000313" key="2">
    <source>
        <dbReference type="EMBL" id="OHX66089.1"/>
    </source>
</evidence>
<dbReference type="OrthoDB" id="848185at2"/>
<dbReference type="EMBL" id="JRYR02000001">
    <property type="protein sequence ID" value="OHX66089.1"/>
    <property type="molecule type" value="Genomic_DNA"/>
</dbReference>
<feature type="coiled-coil region" evidence="1">
    <location>
        <begin position="74"/>
        <end position="104"/>
    </location>
</feature>
<dbReference type="Proteomes" id="UP000179797">
    <property type="component" value="Unassembled WGS sequence"/>
</dbReference>
<sequence length="310" mass="35471">MNSHNFFSSISSRRKIVIGLVITLLTLNLLQLYLRSDEEKHLSDRVQSKNIELVLTYAKLDSISTELNKQIQILTLLNEDVSVLENVKDSLEREKKELRSTQLIQSKRYHIIKSKVGVYENILKQKDEHISYMKRVNDSLLIANSSLIKESSVLKSKINVLENQQGELEKELDVAKRLTAFDFQCYSSDTKGKKTYGNIHKAKKVNSISIEFKLAKNTLHHSGERNVYLCLVDPDGATIYNSSKESKFFTLAESKENIFYTSKSVFFFDSEEGSSTTISYQNNSFLNSGKYNAKVFTEGYLIGEVDFIIQ</sequence>
<evidence type="ECO:0008006" key="4">
    <source>
        <dbReference type="Google" id="ProtNLM"/>
    </source>
</evidence>
<evidence type="ECO:0000313" key="3">
    <source>
        <dbReference type="Proteomes" id="UP000179797"/>
    </source>
</evidence>
<accession>A0A1S1YYK4</accession>
<name>A0A1S1YYK4_FLAPC</name>
<keyword evidence="3" id="KW-1185">Reference proteome</keyword>
<dbReference type="AlphaFoldDB" id="A0A1S1YYK4"/>
<organism evidence="2 3">
    <name type="scientific">Flammeovirga pacifica</name>
    <dbReference type="NCBI Taxonomy" id="915059"/>
    <lineage>
        <taxon>Bacteria</taxon>
        <taxon>Pseudomonadati</taxon>
        <taxon>Bacteroidota</taxon>
        <taxon>Cytophagia</taxon>
        <taxon>Cytophagales</taxon>
        <taxon>Flammeovirgaceae</taxon>
        <taxon>Flammeovirga</taxon>
    </lineage>
</organism>
<gene>
    <name evidence="2" type="ORF">NH26_06865</name>
</gene>
<proteinExistence type="predicted"/>